<dbReference type="Gene3D" id="2.30.39.10">
    <property type="entry name" value="Alpha-1-antitrypsin, domain 1"/>
    <property type="match status" value="1"/>
</dbReference>
<reference evidence="4" key="1">
    <citation type="journal article" date="2019" name="Int. J. Syst. Evol. Microbiol.">
        <title>The Global Catalogue of Microorganisms (GCM) 10K type strain sequencing project: providing services to taxonomists for standard genome sequencing and annotation.</title>
        <authorList>
            <consortium name="The Broad Institute Genomics Platform"/>
            <consortium name="The Broad Institute Genome Sequencing Center for Infectious Disease"/>
            <person name="Wu L."/>
            <person name="Ma J."/>
        </authorList>
    </citation>
    <scope>NUCLEOTIDE SEQUENCE [LARGE SCALE GENOMIC DNA]</scope>
    <source>
        <strain evidence="4">CCUG 53519</strain>
    </source>
</reference>
<evidence type="ECO:0000313" key="3">
    <source>
        <dbReference type="EMBL" id="MFD1129958.1"/>
    </source>
</evidence>
<dbReference type="Gene3D" id="3.30.497.10">
    <property type="entry name" value="Antithrombin, subunit I, domain 2"/>
    <property type="match status" value="1"/>
</dbReference>
<dbReference type="EMBL" id="JBHTKX010000002">
    <property type="protein sequence ID" value="MFD1129958.1"/>
    <property type="molecule type" value="Genomic_DNA"/>
</dbReference>
<accession>A0ABW3PXL1</accession>
<sequence length="449" mass="49214">MNSLNSPSNRGAAARHNRGMAVTHKQLLAIALMLGLSACAPPTGSDAEIPHSLSTLPAHMEQISDEERSRLAATLDSALIESQNTLGIQLMDELRNKEGAHKNIFFSPYSIASALTLTYNGSKGVTEQEMAEVLRLTGLSMEEVNEASRIYMQLLNSPGQGVELLTANSVWVDAEYALKPAFLETAGTSYGAEILKAELSSAETMDSINAWVSERTKGLIKEILNKPLDSAVRAYLLNALYFKGTWLHTFDENLTQDGVFTTEEGTKLNVPMMHDTHLYGYKETGEWQAIRLPYRDSSMNMLVILPAEGTSLADIEKHLMQDPAAFNGPFEENMVQLSMPKYKVEYEAGLVDTLKHMGMKSAFGEGADFSRMSTGNLFISDVQHKAVLEVNEQGSEAAAATSVAMQESSLMITDNKVMNINRPFYTVIEDEVTGAWLFMGSIYDPAGAQ</sequence>
<evidence type="ECO:0000256" key="1">
    <source>
        <dbReference type="RuleBase" id="RU000411"/>
    </source>
</evidence>
<dbReference type="InterPro" id="IPR023796">
    <property type="entry name" value="Serpin_dom"/>
</dbReference>
<dbReference type="PANTHER" id="PTHR11461">
    <property type="entry name" value="SERINE PROTEASE INHIBITOR, SERPIN"/>
    <property type="match status" value="1"/>
</dbReference>
<evidence type="ECO:0000259" key="2">
    <source>
        <dbReference type="SMART" id="SM00093"/>
    </source>
</evidence>
<proteinExistence type="inferred from homology"/>
<dbReference type="Pfam" id="PF00079">
    <property type="entry name" value="Serpin"/>
    <property type="match status" value="1"/>
</dbReference>
<feature type="domain" description="Serpin" evidence="2">
    <location>
        <begin position="88"/>
        <end position="445"/>
    </location>
</feature>
<dbReference type="SMART" id="SM00093">
    <property type="entry name" value="SERPIN"/>
    <property type="match status" value="1"/>
</dbReference>
<dbReference type="InterPro" id="IPR042178">
    <property type="entry name" value="Serpin_sf_1"/>
</dbReference>
<comment type="caution">
    <text evidence="3">The sequence shown here is derived from an EMBL/GenBank/DDBJ whole genome shotgun (WGS) entry which is preliminary data.</text>
</comment>
<dbReference type="InterPro" id="IPR036186">
    <property type="entry name" value="Serpin_sf"/>
</dbReference>
<comment type="similarity">
    <text evidence="1">Belongs to the serpin family.</text>
</comment>
<dbReference type="InterPro" id="IPR042185">
    <property type="entry name" value="Serpin_sf_2"/>
</dbReference>
<dbReference type="RefSeq" id="WP_091160208.1">
    <property type="nucleotide sequence ID" value="NZ_JBHTKX010000002.1"/>
</dbReference>
<gene>
    <name evidence="3" type="ORF">ACFQ3J_17455</name>
</gene>
<dbReference type="SUPFAM" id="SSF56574">
    <property type="entry name" value="Serpins"/>
    <property type="match status" value="1"/>
</dbReference>
<keyword evidence="4" id="KW-1185">Reference proteome</keyword>
<dbReference type="InterPro" id="IPR000215">
    <property type="entry name" value="Serpin_fam"/>
</dbReference>
<dbReference type="CDD" id="cd19588">
    <property type="entry name" value="serpin_miropin-like"/>
    <property type="match status" value="1"/>
</dbReference>
<organism evidence="3 4">
    <name type="scientific">Paenibacillus provencensis</name>
    <dbReference type="NCBI Taxonomy" id="441151"/>
    <lineage>
        <taxon>Bacteria</taxon>
        <taxon>Bacillati</taxon>
        <taxon>Bacillota</taxon>
        <taxon>Bacilli</taxon>
        <taxon>Bacillales</taxon>
        <taxon>Paenibacillaceae</taxon>
        <taxon>Paenibacillus</taxon>
    </lineage>
</organism>
<name>A0ABW3PXL1_9BACL</name>
<dbReference type="PANTHER" id="PTHR11461:SF211">
    <property type="entry name" value="GH10112P-RELATED"/>
    <property type="match status" value="1"/>
</dbReference>
<protein>
    <submittedName>
        <fullName evidence="3">Serpin family protein</fullName>
    </submittedName>
</protein>
<dbReference type="Proteomes" id="UP001597169">
    <property type="component" value="Unassembled WGS sequence"/>
</dbReference>
<evidence type="ECO:0000313" key="4">
    <source>
        <dbReference type="Proteomes" id="UP001597169"/>
    </source>
</evidence>